<name>A0A2N9LVB0_9BACT</name>
<dbReference type="AlphaFoldDB" id="A0A2N9LVB0"/>
<dbReference type="EMBL" id="OKRB01000117">
    <property type="protein sequence ID" value="SPE27161.1"/>
    <property type="molecule type" value="Genomic_DNA"/>
</dbReference>
<sequence length="115" mass="13181">MAVQTIAVIKQADLQQIHDLQVEIADKQLRLDGITEQVKQQLFAKAPIERGRFDALLSYTRMHNVPWKQVVIEQLGQAYAEAVRKATPTVTRCELKVIEHAIPPLWKHLESEMVE</sequence>
<reference evidence="2" key="1">
    <citation type="submission" date="2018-02" db="EMBL/GenBank/DDBJ databases">
        <authorList>
            <person name="Hausmann B."/>
        </authorList>
    </citation>
    <scope>NUCLEOTIDE SEQUENCE [LARGE SCALE GENOMIC DNA]</scope>
    <source>
        <strain evidence="2">Peat soil MAG SbA5</strain>
    </source>
</reference>
<organism evidence="1 2">
    <name type="scientific">Candidatus Sulfuritelmatomonas gaucii</name>
    <dbReference type="NCBI Taxonomy" id="2043161"/>
    <lineage>
        <taxon>Bacteria</taxon>
        <taxon>Pseudomonadati</taxon>
        <taxon>Acidobacteriota</taxon>
        <taxon>Terriglobia</taxon>
        <taxon>Terriglobales</taxon>
        <taxon>Acidobacteriaceae</taxon>
        <taxon>Candidatus Sulfuritelmatomonas</taxon>
    </lineage>
</organism>
<protein>
    <submittedName>
        <fullName evidence="1">Uncharacterized protein</fullName>
    </submittedName>
</protein>
<proteinExistence type="predicted"/>
<gene>
    <name evidence="1" type="ORF">SBA5_580040</name>
</gene>
<accession>A0A2N9LVB0</accession>
<evidence type="ECO:0000313" key="1">
    <source>
        <dbReference type="EMBL" id="SPE27161.1"/>
    </source>
</evidence>
<evidence type="ECO:0000313" key="2">
    <source>
        <dbReference type="Proteomes" id="UP000239735"/>
    </source>
</evidence>
<dbReference type="Proteomes" id="UP000239735">
    <property type="component" value="Unassembled WGS sequence"/>
</dbReference>